<dbReference type="Proteomes" id="UP000053477">
    <property type="component" value="Unassembled WGS sequence"/>
</dbReference>
<evidence type="ECO:0000259" key="4">
    <source>
        <dbReference type="Pfam" id="PF17177"/>
    </source>
</evidence>
<feature type="repeat" description="PPR" evidence="2">
    <location>
        <begin position="706"/>
        <end position="740"/>
    </location>
</feature>
<evidence type="ECO:0000313" key="5">
    <source>
        <dbReference type="EMBL" id="KLO05347.1"/>
    </source>
</evidence>
<evidence type="ECO:0000313" key="6">
    <source>
        <dbReference type="Proteomes" id="UP000053477"/>
    </source>
</evidence>
<dbReference type="InterPro" id="IPR011990">
    <property type="entry name" value="TPR-like_helical_dom_sf"/>
</dbReference>
<feature type="region of interest" description="Disordered" evidence="3">
    <location>
        <begin position="41"/>
        <end position="70"/>
    </location>
</feature>
<sequence length="1125" mass="126920">MNQLISELVLSSSSLRFPRSFKSHLLHLTLFHSTNTSGARWKGKGRAQDLEKTEETGDYEGSFGRSAPPIRPNALRQKHILAQNSCLRPVQFRTSPSFIMFSRCIASTATIPKRQSATYSTSGASDDLTRFRSSISKQDVHKAWDAYFSLRDRGDISSQLRSNELLSLAHLSATDDVLLALAKKHSAKEAFQRWGEQLACIEADLRNGYTGSSADTFGRRCALLASLALKGDMSGVLLNLDSLVGFVNSEQHCEHAVDLFRVILYAVCAHDSPTASLNFFLNHHRLFRRILDHKGEKGPQNRSIDQNSPFTRAFSFCIPRISNLEDYIRDWAATDSADKLRLVWMTRILLRVLCNQHNCSLQALSAYEAFTRNGVPVEYRLTLELVRALAKEDHYHHANPIFSTVKPEESDVKAYYEETGLYLFSRQGDMEESQKLYDRLVSRRGANPAFATHILVASARSGGVTSVMKTFDEAFNSRTKIIPNHHHFGVVINAFVEENDTAGMNDWIARMADAGFPPDLATFNTVLKMFAAREDFESLRSLLEHMRGSGIQPDLTSYTIIIALLARRRDPIAAEEVYRRIIDEGMNPDTRAVAAIMNAHVEAGSWGGVIRAFDFFRSASPSFRRARLDISIVNTLLKAYVLIGAPLDRVTTIFQSLGANHLKPSDHTFALLIQSACEAGRMDVAARLFVEMERLASDWTTALHVNAYAMTILMSGYLRLGEKSRAKAIYEDMVQRGVEPTSVTYNAIISAYANEKSEDSIKVALDFLKTITTDTGNKSMWKAPKHGFLTPLEHIHNPLLYAFSKKLNAGEVERLYEEMLAIDGGKPTIASLTLLLDAYRRSGDIDSVEKLWAEIFELGLKFFDADAVLSADEQRALQLRTQRRTDVLAVPLSIYVDAMSASGRHVEIAETWVLMQARGFQFDAHNWNHLVVALVRAGQPARAFHIVENVILKYKSQAEFKSRERPEEVDSPLLFTSERDAEAALSEPPIPNDRAAGRRAVLVARTRHLEIPRNEDEADYAHDLQVLQQISPAWNIWRPHNATLSVLSDTLNRLESGRLLEQSTQSDDPNAEMQEAIDLARRIHETYPQTVDYIHSWERRNRYSRRRSQFFDDHTEESVTNIRYN</sequence>
<keyword evidence="6" id="KW-1185">Reference proteome</keyword>
<evidence type="ECO:0000256" key="1">
    <source>
        <dbReference type="ARBA" id="ARBA00022737"/>
    </source>
</evidence>
<dbReference type="Pfam" id="PF01535">
    <property type="entry name" value="PPR"/>
    <property type="match status" value="1"/>
</dbReference>
<dbReference type="Pfam" id="PF13041">
    <property type="entry name" value="PPR_2"/>
    <property type="match status" value="1"/>
</dbReference>
<dbReference type="OrthoDB" id="185373at2759"/>
<dbReference type="STRING" id="27342.A0A0H2R1Z0"/>
<accession>A0A0H2R1Z0</accession>
<feature type="repeat" description="PPR" evidence="2">
    <location>
        <begin position="519"/>
        <end position="553"/>
    </location>
</feature>
<dbReference type="GO" id="GO:0006396">
    <property type="term" value="P:RNA processing"/>
    <property type="evidence" value="ECO:0007669"/>
    <property type="project" value="TreeGrafter"/>
</dbReference>
<dbReference type="GO" id="GO:0005739">
    <property type="term" value="C:mitochondrion"/>
    <property type="evidence" value="ECO:0007669"/>
    <property type="project" value="TreeGrafter"/>
</dbReference>
<feature type="compositionally biased region" description="Basic and acidic residues" evidence="3">
    <location>
        <begin position="46"/>
        <end position="55"/>
    </location>
</feature>
<dbReference type="AlphaFoldDB" id="A0A0H2R1Z0"/>
<dbReference type="Gene3D" id="1.25.40.10">
    <property type="entry name" value="Tetratricopeptide repeat domain"/>
    <property type="match status" value="3"/>
</dbReference>
<protein>
    <recommendedName>
        <fullName evidence="4">PROP1-like PPR domain-containing protein</fullName>
    </recommendedName>
</protein>
<dbReference type="PANTHER" id="PTHR47934:SF6">
    <property type="entry name" value="MITOCHONDRIAL GROUP I INTRON SPLICING FACTOR CCM1-RELATED"/>
    <property type="match status" value="1"/>
</dbReference>
<feature type="repeat" description="PPR" evidence="2">
    <location>
        <begin position="554"/>
        <end position="588"/>
    </location>
</feature>
<gene>
    <name evidence="5" type="ORF">SCHPADRAFT_1002962</name>
</gene>
<dbReference type="Pfam" id="PF12854">
    <property type="entry name" value="PPR_1"/>
    <property type="match status" value="1"/>
</dbReference>
<reference evidence="5 6" key="1">
    <citation type="submission" date="2015-04" db="EMBL/GenBank/DDBJ databases">
        <title>Complete genome sequence of Schizopora paradoxa KUC8140, a cosmopolitan wood degrader in East Asia.</title>
        <authorList>
            <consortium name="DOE Joint Genome Institute"/>
            <person name="Min B."/>
            <person name="Park H."/>
            <person name="Jang Y."/>
            <person name="Kim J.-J."/>
            <person name="Kim K.H."/>
            <person name="Pangilinan J."/>
            <person name="Lipzen A."/>
            <person name="Riley R."/>
            <person name="Grigoriev I.V."/>
            <person name="Spatafora J.W."/>
            <person name="Choi I.-G."/>
        </authorList>
    </citation>
    <scope>NUCLEOTIDE SEQUENCE [LARGE SCALE GENOMIC DNA]</scope>
    <source>
        <strain evidence="5 6">KUC8140</strain>
    </source>
</reference>
<dbReference type="InterPro" id="IPR033443">
    <property type="entry name" value="PROP1-like_PPR_dom"/>
</dbReference>
<dbReference type="GO" id="GO:0007005">
    <property type="term" value="P:mitochondrion organization"/>
    <property type="evidence" value="ECO:0007669"/>
    <property type="project" value="TreeGrafter"/>
</dbReference>
<dbReference type="GO" id="GO:0003729">
    <property type="term" value="F:mRNA binding"/>
    <property type="evidence" value="ECO:0007669"/>
    <property type="project" value="TreeGrafter"/>
</dbReference>
<dbReference type="NCBIfam" id="TIGR00756">
    <property type="entry name" value="PPR"/>
    <property type="match status" value="3"/>
</dbReference>
<feature type="domain" description="PROP1-like PPR" evidence="4">
    <location>
        <begin position="456"/>
        <end position="617"/>
    </location>
</feature>
<dbReference type="PANTHER" id="PTHR47934">
    <property type="entry name" value="PENTATRICOPEPTIDE REPEAT-CONTAINING PROTEIN PET309, MITOCHONDRIAL"/>
    <property type="match status" value="1"/>
</dbReference>
<dbReference type="InParanoid" id="A0A0H2R1Z0"/>
<keyword evidence="1" id="KW-0677">Repeat</keyword>
<dbReference type="EMBL" id="KQ086322">
    <property type="protein sequence ID" value="KLO05347.1"/>
    <property type="molecule type" value="Genomic_DNA"/>
</dbReference>
<dbReference type="Pfam" id="PF17177">
    <property type="entry name" value="PPR_long"/>
    <property type="match status" value="1"/>
</dbReference>
<evidence type="ECO:0000256" key="2">
    <source>
        <dbReference type="PROSITE-ProRule" id="PRU00708"/>
    </source>
</evidence>
<organism evidence="5 6">
    <name type="scientific">Schizopora paradoxa</name>
    <dbReference type="NCBI Taxonomy" id="27342"/>
    <lineage>
        <taxon>Eukaryota</taxon>
        <taxon>Fungi</taxon>
        <taxon>Dikarya</taxon>
        <taxon>Basidiomycota</taxon>
        <taxon>Agaricomycotina</taxon>
        <taxon>Agaricomycetes</taxon>
        <taxon>Hymenochaetales</taxon>
        <taxon>Schizoporaceae</taxon>
        <taxon>Schizopora</taxon>
    </lineage>
</organism>
<evidence type="ECO:0000256" key="3">
    <source>
        <dbReference type="SAM" id="MobiDB-lite"/>
    </source>
</evidence>
<proteinExistence type="predicted"/>
<name>A0A0H2R1Z0_9AGAM</name>
<dbReference type="InterPro" id="IPR051114">
    <property type="entry name" value="Mito_RNA_Proc_CCM1"/>
</dbReference>
<dbReference type="PROSITE" id="PS51375">
    <property type="entry name" value="PPR"/>
    <property type="match status" value="3"/>
</dbReference>
<dbReference type="InterPro" id="IPR002885">
    <property type="entry name" value="PPR_rpt"/>
</dbReference>